<evidence type="ECO:0000256" key="1">
    <source>
        <dbReference type="SAM" id="MobiDB-lite"/>
    </source>
</evidence>
<sequence length="178" mass="19748">MPVCRLCQTSASAEQYPDAILTAGSKWTHPPSAGSCSGAFSTPPSADPYPYVFATAWPRRTSTLEFSSLLAKKDLYRDVYTSDPTFAPPEAKRTNAAQPARPRPSRRTRHGRRGHRGGRERTCRSRRSTVADANERAAVAGPPWRTRTNAPQPPDHSGGRERMRRSRWGPLQGIMECE</sequence>
<accession>A0A016W1A1</accession>
<evidence type="ECO:0000313" key="2">
    <source>
        <dbReference type="EMBL" id="EYC33376.1"/>
    </source>
</evidence>
<keyword evidence="3" id="KW-1185">Reference proteome</keyword>
<reference evidence="3" key="1">
    <citation type="journal article" date="2015" name="Nat. Genet.">
        <title>The genome and transcriptome of the zoonotic hookworm Ancylostoma ceylanicum identify infection-specific gene families.</title>
        <authorList>
            <person name="Schwarz E.M."/>
            <person name="Hu Y."/>
            <person name="Antoshechkin I."/>
            <person name="Miller M.M."/>
            <person name="Sternberg P.W."/>
            <person name="Aroian R.V."/>
        </authorList>
    </citation>
    <scope>NUCLEOTIDE SEQUENCE</scope>
    <source>
        <strain evidence="3">HY135</strain>
    </source>
</reference>
<gene>
    <name evidence="2" type="primary">Acey_s0002.g762</name>
    <name evidence="2" type="ORF">Y032_0002g762</name>
</gene>
<comment type="caution">
    <text evidence="2">The sequence shown here is derived from an EMBL/GenBank/DDBJ whole genome shotgun (WGS) entry which is preliminary data.</text>
</comment>
<proteinExistence type="predicted"/>
<dbReference type="Proteomes" id="UP000024635">
    <property type="component" value="Unassembled WGS sequence"/>
</dbReference>
<evidence type="ECO:0000313" key="3">
    <source>
        <dbReference type="Proteomes" id="UP000024635"/>
    </source>
</evidence>
<dbReference type="EMBL" id="JARK01001338">
    <property type="protein sequence ID" value="EYC33376.1"/>
    <property type="molecule type" value="Genomic_DNA"/>
</dbReference>
<protein>
    <submittedName>
        <fullName evidence="2">Uncharacterized protein</fullName>
    </submittedName>
</protein>
<feature type="compositionally biased region" description="Basic residues" evidence="1">
    <location>
        <begin position="103"/>
        <end position="116"/>
    </location>
</feature>
<dbReference type="AlphaFoldDB" id="A0A016W1A1"/>
<name>A0A016W1A1_9BILA</name>
<organism evidence="2 3">
    <name type="scientific">Ancylostoma ceylanicum</name>
    <dbReference type="NCBI Taxonomy" id="53326"/>
    <lineage>
        <taxon>Eukaryota</taxon>
        <taxon>Metazoa</taxon>
        <taxon>Ecdysozoa</taxon>
        <taxon>Nematoda</taxon>
        <taxon>Chromadorea</taxon>
        <taxon>Rhabditida</taxon>
        <taxon>Rhabditina</taxon>
        <taxon>Rhabditomorpha</taxon>
        <taxon>Strongyloidea</taxon>
        <taxon>Ancylostomatidae</taxon>
        <taxon>Ancylostomatinae</taxon>
        <taxon>Ancylostoma</taxon>
    </lineage>
</organism>
<feature type="region of interest" description="Disordered" evidence="1">
    <location>
        <begin position="81"/>
        <end position="178"/>
    </location>
</feature>